<dbReference type="GO" id="GO:0005886">
    <property type="term" value="C:plasma membrane"/>
    <property type="evidence" value="ECO:0007669"/>
    <property type="project" value="TreeGrafter"/>
</dbReference>
<dbReference type="Gene3D" id="2.60.40.10">
    <property type="entry name" value="Immunoglobulins"/>
    <property type="match status" value="1"/>
</dbReference>
<reference evidence="6" key="3">
    <citation type="submission" date="2025-09" db="UniProtKB">
        <authorList>
            <consortium name="Ensembl"/>
        </authorList>
    </citation>
    <scope>IDENTIFICATION</scope>
</reference>
<dbReference type="InterPro" id="IPR029389">
    <property type="entry name" value="IZUMO"/>
</dbReference>
<dbReference type="GO" id="GO:0005102">
    <property type="term" value="F:signaling receptor binding"/>
    <property type="evidence" value="ECO:0007669"/>
    <property type="project" value="InterPro"/>
</dbReference>
<dbReference type="EMBL" id="AFYH01113236">
    <property type="status" value="NOT_ANNOTATED_CDS"/>
    <property type="molecule type" value="Genomic_DNA"/>
</dbReference>
<dbReference type="InParanoid" id="M3XLJ0"/>
<keyword evidence="3" id="KW-1133">Transmembrane helix</keyword>
<comment type="similarity">
    <text evidence="1">Belongs to the Izumo family.</text>
</comment>
<dbReference type="EMBL" id="AFYH01113235">
    <property type="status" value="NOT_ANNOTATED_CDS"/>
    <property type="molecule type" value="Genomic_DNA"/>
</dbReference>
<feature type="chain" id="PRO_5004043865" evidence="4">
    <location>
        <begin position="20"/>
        <end position="325"/>
    </location>
</feature>
<dbReference type="InterPro" id="IPR032699">
    <property type="entry name" value="Izumo-Ig"/>
</dbReference>
<evidence type="ECO:0000256" key="1">
    <source>
        <dbReference type="ARBA" id="ARBA00009633"/>
    </source>
</evidence>
<dbReference type="FunCoup" id="M3XLJ0">
    <property type="interactions" value="34"/>
</dbReference>
<reference evidence="6" key="2">
    <citation type="submission" date="2025-08" db="UniProtKB">
        <authorList>
            <consortium name="Ensembl"/>
        </authorList>
    </citation>
    <scope>IDENTIFICATION</scope>
</reference>
<proteinExistence type="inferred from homology"/>
<evidence type="ECO:0000256" key="2">
    <source>
        <dbReference type="ARBA" id="ARBA00022729"/>
    </source>
</evidence>
<keyword evidence="2 4" id="KW-0732">Signal</keyword>
<dbReference type="GeneTree" id="ENSGT00390000015014"/>
<accession>M3XLJ0</accession>
<dbReference type="GO" id="GO:0002080">
    <property type="term" value="C:acrosomal membrane"/>
    <property type="evidence" value="ECO:0007669"/>
    <property type="project" value="TreeGrafter"/>
</dbReference>
<evidence type="ECO:0000313" key="6">
    <source>
        <dbReference type="Ensembl" id="ENSLACP00000023596.1"/>
    </source>
</evidence>
<dbReference type="EMBL" id="AFYH01113232">
    <property type="status" value="NOT_ANNOTATED_CDS"/>
    <property type="molecule type" value="Genomic_DNA"/>
</dbReference>
<dbReference type="KEGG" id="lcm:106704360"/>
<evidence type="ECO:0000313" key="7">
    <source>
        <dbReference type="Proteomes" id="UP000008672"/>
    </source>
</evidence>
<name>M3XLJ0_LATCH</name>
<organism evidence="6 7">
    <name type="scientific">Latimeria chalumnae</name>
    <name type="common">Coelacanth</name>
    <dbReference type="NCBI Taxonomy" id="7897"/>
    <lineage>
        <taxon>Eukaryota</taxon>
        <taxon>Metazoa</taxon>
        <taxon>Chordata</taxon>
        <taxon>Craniata</taxon>
        <taxon>Vertebrata</taxon>
        <taxon>Euteleostomi</taxon>
        <taxon>Coelacanthiformes</taxon>
        <taxon>Coelacanthidae</taxon>
        <taxon>Latimeria</taxon>
    </lineage>
</organism>
<dbReference type="GO" id="GO:0086080">
    <property type="term" value="F:protein binding involved in heterotypic cell-cell adhesion"/>
    <property type="evidence" value="ECO:0007669"/>
    <property type="project" value="TreeGrafter"/>
</dbReference>
<dbReference type="Pfam" id="PF15005">
    <property type="entry name" value="IZUMO"/>
    <property type="match status" value="1"/>
</dbReference>
<dbReference type="PANTHER" id="PTHR35540">
    <property type="entry name" value="IZUMO SPERM-EGG FUSION PROTEIN 1"/>
    <property type="match status" value="1"/>
</dbReference>
<dbReference type="eggNOG" id="ENOG502SFD8">
    <property type="taxonomic scope" value="Eukaryota"/>
</dbReference>
<dbReference type="OMA" id="VICENEC"/>
<protein>
    <submittedName>
        <fullName evidence="6">Izumo sperm-oocyte fusion 1</fullName>
    </submittedName>
</protein>
<dbReference type="InterPro" id="IPR036179">
    <property type="entry name" value="Ig-like_dom_sf"/>
</dbReference>
<gene>
    <name evidence="6" type="primary">LOC106704360</name>
</gene>
<dbReference type="EMBL" id="AFYH01113237">
    <property type="status" value="NOT_ANNOTATED_CDS"/>
    <property type="molecule type" value="Genomic_DNA"/>
</dbReference>
<feature type="domain" description="Izumo protein immunoglobulin" evidence="5">
    <location>
        <begin position="158"/>
        <end position="244"/>
    </location>
</feature>
<dbReference type="InterPro" id="IPR032700">
    <property type="entry name" value="IZUMO1"/>
</dbReference>
<evidence type="ECO:0000259" key="5">
    <source>
        <dbReference type="Pfam" id="PF16706"/>
    </source>
</evidence>
<dbReference type="SUPFAM" id="SSF48726">
    <property type="entry name" value="Immunoglobulin"/>
    <property type="match status" value="1"/>
</dbReference>
<dbReference type="Pfam" id="PF16706">
    <property type="entry name" value="Izumo-Ig"/>
    <property type="match status" value="1"/>
</dbReference>
<evidence type="ECO:0000256" key="4">
    <source>
        <dbReference type="SAM" id="SignalP"/>
    </source>
</evidence>
<dbReference type="GO" id="GO:0035036">
    <property type="term" value="P:sperm-egg recognition"/>
    <property type="evidence" value="ECO:0007669"/>
    <property type="project" value="InterPro"/>
</dbReference>
<dbReference type="AlphaFoldDB" id="M3XLJ0"/>
<dbReference type="EMBL" id="AFYH01113233">
    <property type="status" value="NOT_ANNOTATED_CDS"/>
    <property type="molecule type" value="Genomic_DNA"/>
</dbReference>
<keyword evidence="7" id="KW-1185">Reference proteome</keyword>
<dbReference type="HOGENOM" id="CLU_855167_0_0_1"/>
<dbReference type="EMBL" id="AFYH01113231">
    <property type="status" value="NOT_ANNOTATED_CDS"/>
    <property type="molecule type" value="Genomic_DNA"/>
</dbReference>
<dbReference type="EMBL" id="AFYH01113234">
    <property type="status" value="NOT_ANNOTATED_CDS"/>
    <property type="molecule type" value="Genomic_DNA"/>
</dbReference>
<dbReference type="GO" id="GO:0007342">
    <property type="term" value="P:fusion of sperm to egg plasma membrane involved in single fertilization"/>
    <property type="evidence" value="ECO:0007669"/>
    <property type="project" value="InterPro"/>
</dbReference>
<dbReference type="InterPro" id="IPR013783">
    <property type="entry name" value="Ig-like_fold"/>
</dbReference>
<sequence>MKHGELCLLLLLLWVARRGHPCFHCDRTLAQRLSRLRGRIKTVKDIYEGQRAWYLAQFDQAFQNSIDTGLIDEYNLKDLLQPVKSDLKRTENTVLKGYPLANLITWRIQHNVKTFMEEREKIVICENECGTLKLNLLNCTTCKTQKHICKKKSLCHDRNISVSEFDSLRLDCSEPWHFKVQNKGLFTFNVDLAEAGSPRTYLFASESPYLVINGITLEHQGTYHCQLTDRDGDIVSEKRFEVNVHSVQTTKRPVEMVPTLPPVNILLATITPPEVIPAVIKWTVLILAIGTPIMISFICYCCIWNAWKKNAEREGELNEMEEFLD</sequence>
<feature type="transmembrane region" description="Helical" evidence="3">
    <location>
        <begin position="282"/>
        <end position="303"/>
    </location>
</feature>
<feature type="signal peptide" evidence="4">
    <location>
        <begin position="1"/>
        <end position="19"/>
    </location>
</feature>
<dbReference type="PANTHER" id="PTHR35540:SF1">
    <property type="entry name" value="IZUMO SPERM-EGG FUSION PROTEIN 1"/>
    <property type="match status" value="1"/>
</dbReference>
<keyword evidence="3" id="KW-0812">Transmembrane</keyword>
<dbReference type="Proteomes" id="UP000008672">
    <property type="component" value="Unassembled WGS sequence"/>
</dbReference>
<evidence type="ECO:0000256" key="3">
    <source>
        <dbReference type="SAM" id="Phobius"/>
    </source>
</evidence>
<keyword evidence="3" id="KW-0472">Membrane</keyword>
<reference evidence="7" key="1">
    <citation type="submission" date="2011-08" db="EMBL/GenBank/DDBJ databases">
        <title>The draft genome of Latimeria chalumnae.</title>
        <authorList>
            <person name="Di Palma F."/>
            <person name="Alfoldi J."/>
            <person name="Johnson J."/>
            <person name="Berlin A."/>
            <person name="Gnerre S."/>
            <person name="Jaffe D."/>
            <person name="MacCallum I."/>
            <person name="Young S."/>
            <person name="Walker B.J."/>
            <person name="Lander E."/>
            <person name="Lindblad-Toh K."/>
        </authorList>
    </citation>
    <scope>NUCLEOTIDE SEQUENCE [LARGE SCALE GENOMIC DNA]</scope>
    <source>
        <strain evidence="7">Wild caught</strain>
    </source>
</reference>
<dbReference type="Ensembl" id="ENSLACT00000025764.1">
    <property type="protein sequence ID" value="ENSLACP00000023596.1"/>
    <property type="gene ID" value="ENSLACG00000022138.1"/>
</dbReference>
<dbReference type="STRING" id="7897.ENSLACP00000023596"/>